<evidence type="ECO:0000313" key="2">
    <source>
        <dbReference type="EMBL" id="CAK66128.1"/>
    </source>
</evidence>
<organism evidence="2 3">
    <name type="scientific">Paramecium tetraurelia</name>
    <dbReference type="NCBI Taxonomy" id="5888"/>
    <lineage>
        <taxon>Eukaryota</taxon>
        <taxon>Sar</taxon>
        <taxon>Alveolata</taxon>
        <taxon>Ciliophora</taxon>
        <taxon>Intramacronucleata</taxon>
        <taxon>Oligohymenophorea</taxon>
        <taxon>Peniculida</taxon>
        <taxon>Parameciidae</taxon>
        <taxon>Paramecium</taxon>
    </lineage>
</organism>
<name>A0C5R1_PARTE</name>
<dbReference type="eggNOG" id="ENOG502SPTI">
    <property type="taxonomic scope" value="Eukaryota"/>
</dbReference>
<feature type="compositionally biased region" description="Polar residues" evidence="1">
    <location>
        <begin position="558"/>
        <end position="569"/>
    </location>
</feature>
<dbReference type="EMBL" id="CT868042">
    <property type="protein sequence ID" value="CAK66128.1"/>
    <property type="molecule type" value="Genomic_DNA"/>
</dbReference>
<evidence type="ECO:0000256" key="1">
    <source>
        <dbReference type="SAM" id="MobiDB-lite"/>
    </source>
</evidence>
<reference evidence="2 3" key="1">
    <citation type="journal article" date="2006" name="Nature">
        <title>Global trends of whole-genome duplications revealed by the ciliate Paramecium tetraurelia.</title>
        <authorList>
            <consortium name="Genoscope"/>
            <person name="Aury J.-M."/>
            <person name="Jaillon O."/>
            <person name="Duret L."/>
            <person name="Noel B."/>
            <person name="Jubin C."/>
            <person name="Porcel B.M."/>
            <person name="Segurens B."/>
            <person name="Daubin V."/>
            <person name="Anthouard V."/>
            <person name="Aiach N."/>
            <person name="Arnaiz O."/>
            <person name="Billaut A."/>
            <person name="Beisson J."/>
            <person name="Blanc I."/>
            <person name="Bouhouche K."/>
            <person name="Camara F."/>
            <person name="Duharcourt S."/>
            <person name="Guigo R."/>
            <person name="Gogendeau D."/>
            <person name="Katinka M."/>
            <person name="Keller A.-M."/>
            <person name="Kissmehl R."/>
            <person name="Klotz C."/>
            <person name="Koll F."/>
            <person name="Le Moue A."/>
            <person name="Lepere C."/>
            <person name="Malinsky S."/>
            <person name="Nowacki M."/>
            <person name="Nowak J.K."/>
            <person name="Plattner H."/>
            <person name="Poulain J."/>
            <person name="Ruiz F."/>
            <person name="Serrano V."/>
            <person name="Zagulski M."/>
            <person name="Dessen P."/>
            <person name="Betermier M."/>
            <person name="Weissenbach J."/>
            <person name="Scarpelli C."/>
            <person name="Schachter V."/>
            <person name="Sperling L."/>
            <person name="Meyer E."/>
            <person name="Cohen J."/>
            <person name="Wincker P."/>
        </authorList>
    </citation>
    <scope>NUCLEOTIDE SEQUENCE [LARGE SCALE GENOMIC DNA]</scope>
    <source>
        <strain evidence="2 3">Stock d4-2</strain>
    </source>
</reference>
<dbReference type="RefSeq" id="XP_001433525.1">
    <property type="nucleotide sequence ID" value="XM_001433488.1"/>
</dbReference>
<feature type="region of interest" description="Disordered" evidence="1">
    <location>
        <begin position="503"/>
        <end position="533"/>
    </location>
</feature>
<dbReference type="HOGENOM" id="CLU_470504_0_0_1"/>
<dbReference type="GeneID" id="5019310"/>
<feature type="region of interest" description="Disordered" evidence="1">
    <location>
        <begin position="135"/>
        <end position="165"/>
    </location>
</feature>
<dbReference type="KEGG" id="ptm:GSPATT00035257001"/>
<dbReference type="OrthoDB" id="292259at2759"/>
<feature type="compositionally biased region" description="Low complexity" evidence="1">
    <location>
        <begin position="503"/>
        <end position="515"/>
    </location>
</feature>
<feature type="region of interest" description="Disordered" evidence="1">
    <location>
        <begin position="558"/>
        <end position="579"/>
    </location>
</feature>
<sequence length="619" mass="72181">MNQKFKFHEKSQSLPLIVRKPIAVMNYKLYEKYQHSQNYYYIRDINEILGDANTKIVITFKDQLAMDEDEEYLKRFYQMKEFPQKIQLLTEYYKFHIDIARVFQEPICSILNKYYDKKRKYDYFRIAKMIEEENKLNPNKPPKGIVGERPSPANSQESELLDREDKEQQNIKNIQILKELSWLKPEKTLPIEVSQTINEFCNQLGSGGDQSSLSIVKFTKQDKVTLDNFLMYIGDKANLNQRTSPTTRKPQEQLIQELIISQKAKMSQKENKNSSMHNKNETKYSIGSIEIRNNFVKDQFNNISKKSNRQASTDIIESGTRLENKPQELIKVKSKTIVSKNQLKINKFIGDLNQISPTLSLHKTSICSASLKSQQPLIQSQNNHKPNQVVKLQLDEVEQQQKLRNGAITHRPLSGTNAFFGSSSTRNSPSINYQKLAKPKQHKDDFYRQQKLKTTNSPQKNHQLEMLAKDLFLKAQNAQKQKNSAHTKQSSNQDKILHQYNKQKPSNVQQQQQHNLLEKKQHKKNKSDGRALQNKLSIHELGCLTERNDKETKQLLNKVNKNSSPQPQNFRRLHSEKQESLSSNMKGMLIQSMLKPFAKQNLQSQQDLRSLIQSQKKKF</sequence>
<gene>
    <name evidence="2" type="ORF">GSPATT00035257001</name>
</gene>
<feature type="region of interest" description="Disordered" evidence="1">
    <location>
        <begin position="406"/>
        <end position="431"/>
    </location>
</feature>
<dbReference type="OMA" id="SQNNHKP"/>
<accession>A0C5R1</accession>
<feature type="compositionally biased region" description="Polar residues" evidence="1">
    <location>
        <begin position="414"/>
        <end position="431"/>
    </location>
</feature>
<dbReference type="InParanoid" id="A0C5R1"/>
<proteinExistence type="predicted"/>
<protein>
    <submittedName>
        <fullName evidence="2">Uncharacterized protein</fullName>
    </submittedName>
</protein>
<evidence type="ECO:0000313" key="3">
    <source>
        <dbReference type="Proteomes" id="UP000000600"/>
    </source>
</evidence>
<dbReference type="Proteomes" id="UP000000600">
    <property type="component" value="Unassembled WGS sequence"/>
</dbReference>
<dbReference type="AlphaFoldDB" id="A0C5R1"/>
<keyword evidence="3" id="KW-1185">Reference proteome</keyword>